<proteinExistence type="predicted"/>
<keyword evidence="1" id="KW-0472">Membrane</keyword>
<feature type="domain" description="Sodium symporter small subunit" evidence="2">
    <location>
        <begin position="7"/>
        <end position="83"/>
    </location>
</feature>
<evidence type="ECO:0000313" key="4">
    <source>
        <dbReference type="Proteomes" id="UP000280307"/>
    </source>
</evidence>
<dbReference type="EMBL" id="RSAS01000580">
    <property type="protein sequence ID" value="RRR69850.1"/>
    <property type="molecule type" value="Genomic_DNA"/>
</dbReference>
<dbReference type="AlphaFoldDB" id="A0A426TWC3"/>
<comment type="caution">
    <text evidence="3">The sequence shown here is derived from an EMBL/GenBank/DDBJ whole genome shotgun (WGS) entry which is preliminary data.</text>
</comment>
<dbReference type="InterPro" id="IPR019886">
    <property type="entry name" value="Na_symporter_ssu"/>
</dbReference>
<sequence length="84" mass="9575">MSEEQAAAYWKGNITIIGSLLVVWFLVSFVTSYLLAGVFNTITIGQVPLSYWMSQQGGIFIYVILIFTYAKLMDNLDKKYDVHE</sequence>
<feature type="transmembrane region" description="Helical" evidence="1">
    <location>
        <begin position="12"/>
        <end position="39"/>
    </location>
</feature>
<dbReference type="NCBIfam" id="TIGR03647">
    <property type="entry name" value="Na_symport_sm"/>
    <property type="match status" value="1"/>
</dbReference>
<gene>
    <name evidence="3" type="ORF">EI684_14520</name>
</gene>
<dbReference type="Pfam" id="PF13937">
    <property type="entry name" value="DUF4212"/>
    <property type="match status" value="1"/>
</dbReference>
<evidence type="ECO:0000256" key="1">
    <source>
        <dbReference type="SAM" id="Phobius"/>
    </source>
</evidence>
<reference evidence="3 4" key="1">
    <citation type="submission" date="2018-12" db="EMBL/GenBank/DDBJ databases">
        <title>Genome Sequence of Candidatus Viridilinea halotolerans isolated from saline sulfide-rich spring.</title>
        <authorList>
            <person name="Grouzdev D.S."/>
            <person name="Burganskaya E.I."/>
            <person name="Krutkina M.S."/>
            <person name="Sukhacheva M.V."/>
            <person name="Gorlenko V.M."/>
        </authorList>
    </citation>
    <scope>NUCLEOTIDE SEQUENCE [LARGE SCALE GENOMIC DNA]</scope>
    <source>
        <strain evidence="3">Chok-6</strain>
    </source>
</reference>
<organism evidence="3 4">
    <name type="scientific">Candidatus Viridilinea halotolerans</name>
    <dbReference type="NCBI Taxonomy" id="2491704"/>
    <lineage>
        <taxon>Bacteria</taxon>
        <taxon>Bacillati</taxon>
        <taxon>Chloroflexota</taxon>
        <taxon>Chloroflexia</taxon>
        <taxon>Chloroflexales</taxon>
        <taxon>Chloroflexineae</taxon>
        <taxon>Oscillochloridaceae</taxon>
        <taxon>Candidatus Viridilinea</taxon>
    </lineage>
</organism>
<keyword evidence="1" id="KW-0812">Transmembrane</keyword>
<feature type="transmembrane region" description="Helical" evidence="1">
    <location>
        <begin position="51"/>
        <end position="70"/>
    </location>
</feature>
<protein>
    <submittedName>
        <fullName evidence="3">DUF4212 domain-containing protein</fullName>
    </submittedName>
</protein>
<name>A0A426TWC3_9CHLR</name>
<dbReference type="Proteomes" id="UP000280307">
    <property type="component" value="Unassembled WGS sequence"/>
</dbReference>
<accession>A0A426TWC3</accession>
<evidence type="ECO:0000313" key="3">
    <source>
        <dbReference type="EMBL" id="RRR69850.1"/>
    </source>
</evidence>
<evidence type="ECO:0000259" key="2">
    <source>
        <dbReference type="Pfam" id="PF13937"/>
    </source>
</evidence>
<keyword evidence="1" id="KW-1133">Transmembrane helix</keyword>